<name>A0A8S4QQJ9_9NEOP</name>
<dbReference type="AlphaFoldDB" id="A0A8S4QQJ9"/>
<dbReference type="Proteomes" id="UP000838756">
    <property type="component" value="Unassembled WGS sequence"/>
</dbReference>
<feature type="non-terminal residue" evidence="1">
    <location>
        <position position="1"/>
    </location>
</feature>
<evidence type="ECO:0000313" key="2">
    <source>
        <dbReference type="Proteomes" id="UP000838756"/>
    </source>
</evidence>
<proteinExistence type="predicted"/>
<organism evidence="1 2">
    <name type="scientific">Pararge aegeria aegeria</name>
    <dbReference type="NCBI Taxonomy" id="348720"/>
    <lineage>
        <taxon>Eukaryota</taxon>
        <taxon>Metazoa</taxon>
        <taxon>Ecdysozoa</taxon>
        <taxon>Arthropoda</taxon>
        <taxon>Hexapoda</taxon>
        <taxon>Insecta</taxon>
        <taxon>Pterygota</taxon>
        <taxon>Neoptera</taxon>
        <taxon>Endopterygota</taxon>
        <taxon>Lepidoptera</taxon>
        <taxon>Glossata</taxon>
        <taxon>Ditrysia</taxon>
        <taxon>Papilionoidea</taxon>
        <taxon>Nymphalidae</taxon>
        <taxon>Satyrinae</taxon>
        <taxon>Satyrini</taxon>
        <taxon>Parargina</taxon>
        <taxon>Pararge</taxon>
    </lineage>
</organism>
<evidence type="ECO:0000313" key="1">
    <source>
        <dbReference type="EMBL" id="CAH2211108.1"/>
    </source>
</evidence>
<dbReference type="EMBL" id="CAKXAJ010009245">
    <property type="protein sequence ID" value="CAH2211108.1"/>
    <property type="molecule type" value="Genomic_DNA"/>
</dbReference>
<feature type="non-terminal residue" evidence="1">
    <location>
        <position position="257"/>
    </location>
</feature>
<gene>
    <name evidence="1" type="primary">jg22763</name>
    <name evidence="1" type="ORF">PAEG_LOCUS2945</name>
</gene>
<protein>
    <submittedName>
        <fullName evidence="1">Jg22763 protein</fullName>
    </submittedName>
</protein>
<accession>A0A8S4QQJ9</accession>
<dbReference type="OrthoDB" id="49113at2759"/>
<sequence length="257" mass="29442">LITHIAAELEEVSEQSVLTLHFRFNSELVVDIDGTMVGVIGSVPRTYSHVYPLVDLYGRVCQVSVLLHPYTVVTGTSLDLPVIAENRREEEFLMEFNFDDNDEDQPAIERVETRLRKTKAYSQDNLMESFEPLVPQPGPSSATRPVVNNEMKNKEIKTYSPCRTMHHSLILTQPSDNRDISFPTVQRSRSTQDFCRMSDSFIVSDALRLTYSVGYRDDARILDEICDTNIRHNDRYPEANDVDNLDNEIMDALTFEM</sequence>
<comment type="caution">
    <text evidence="1">The sequence shown here is derived from an EMBL/GenBank/DDBJ whole genome shotgun (WGS) entry which is preliminary data.</text>
</comment>
<keyword evidence="2" id="KW-1185">Reference proteome</keyword>
<reference evidence="1" key="1">
    <citation type="submission" date="2022-03" db="EMBL/GenBank/DDBJ databases">
        <authorList>
            <person name="Lindestad O."/>
        </authorList>
    </citation>
    <scope>NUCLEOTIDE SEQUENCE</scope>
</reference>